<feature type="region of interest" description="Disordered" evidence="4">
    <location>
        <begin position="633"/>
        <end position="716"/>
    </location>
</feature>
<keyword evidence="9" id="KW-1185">Reference proteome</keyword>
<feature type="compositionally biased region" description="Basic residues" evidence="4">
    <location>
        <begin position="692"/>
        <end position="701"/>
    </location>
</feature>
<feature type="compositionally biased region" description="Acidic residues" evidence="4">
    <location>
        <begin position="1348"/>
        <end position="1365"/>
    </location>
</feature>
<feature type="domain" description="Strawberry notch helicase C" evidence="5">
    <location>
        <begin position="768"/>
        <end position="1041"/>
    </location>
</feature>
<dbReference type="Proteomes" id="UP000549394">
    <property type="component" value="Unassembled WGS sequence"/>
</dbReference>
<evidence type="ECO:0000256" key="2">
    <source>
        <dbReference type="ARBA" id="ARBA00023015"/>
    </source>
</evidence>
<dbReference type="GO" id="GO:0031490">
    <property type="term" value="F:chromatin DNA binding"/>
    <property type="evidence" value="ECO:0007669"/>
    <property type="project" value="TreeGrafter"/>
</dbReference>
<dbReference type="OrthoDB" id="421838at2759"/>
<dbReference type="Pfam" id="PF13871">
    <property type="entry name" value="Helicase_C_4"/>
    <property type="match status" value="1"/>
</dbReference>
<feature type="compositionally biased region" description="Basic and acidic residues" evidence="4">
    <location>
        <begin position="1313"/>
        <end position="1324"/>
    </location>
</feature>
<dbReference type="InterPro" id="IPR027417">
    <property type="entry name" value="P-loop_NTPase"/>
</dbReference>
<evidence type="ECO:0000256" key="3">
    <source>
        <dbReference type="ARBA" id="ARBA00023163"/>
    </source>
</evidence>
<dbReference type="GO" id="GO:0006355">
    <property type="term" value="P:regulation of DNA-templated transcription"/>
    <property type="evidence" value="ECO:0007669"/>
    <property type="project" value="InterPro"/>
</dbReference>
<sequence>MQISGKSRYFHTKLGFKSEEQLPVYILAAILRENECVDRMSGFVNYPIKMADNRLVFNQSVDQQPTLVRVIQAPIRTQPTQQIQNITVLKQPQATPVYQPRMVQVQGLRTGSPTIIHNASHPVLTLSAQASPTSNVYVVRNTTNSPKPVTISHVQSAPSLLTSQQAVQATDKKPMIIQVMPKSTEEVVEEDEGEILHQAETYSIYKPAKIRRGVSHPDVVVESASLASVLPPDPDFQMKLPLEITDEGHLSAIQYETVLYACQRHEQLLPDGNRAGFLVGDGAGVGKGRTIAGIIYENYLRKRKRVLWLSVSNDLKLDAERDLRDVGAGHIPVYSLNKLKYKKISSSENGSIKKGVIFATYTSLVSKSSSGAQEGRYNSRYKQLLHWLKDKEGLIVFDECHRAKNLRPAGTGKSTKTGQAVQGLQTYLNDARIVYASATGATEPAHMAYMVRLGLWGEGTPFLEFSEFISTVNARGVAAMELVAMDMKLRGLYIARQLSFHGVTFHVQDVTPPEKFLEVYDKACILWHKVIRYFQTALSKLPNISKNVMSQVWSAQQRFFRSLCISAKLGRCAEMVEVALRSGKCVVIGLQSTGESQLRDELEDGGNIDQDQLSSATKHILDSLVRKHFPTGGGFPSFIRDNSPSPSPSPPPPKRKKYESEESSSDSEDSGSSSDENPFLASDDEDPWLREKKSRKKKKPPKVSSLTNGDLDEDEETKTNRIVESIICSDKLKEFSDGNTTDEDLKLKKMKIELLQEIEDLGKILPGNPLDDLIDRLGGPDRVAEMTGRKMRMVCNDMGKYDIEQRRCDNQPIEMTNIMEKGAFMDADKKIAIISDAASSGISLHADRRAINQSKRVHITLELPWSADRAIQQFGRTHRSNQVSAPEYHFLISTFGGERRFAATVAKRLESLGALTHGDRRATETRDLSQFNIDTKYGRVALERMLKGLTNCGPLLPPPPEAGQDFVSRAQKALKAVNILESYNDVYNIERDSLTIGKFLNRILCIPTRLQNAIFKYFTDYLNTAIKEAKKFGSFDEGILDLTSGAELAKEININTFESSMGGSSKTQLALYQLAIDRGMSYADALHQWRQHDGESDGFYRAKTGSTRLIQLAIKYSKPQAAGYFRYKKSNKQDEQLYKVYTPHTGRQPRLTTFDKLQKKFEKIDTGEAGALWKKQHSFTETGCLHKYLKKTCHSENCSLGIRNQIYHILAGSLLSVWDKVERILQMTRSGVHERMQIVRVSTEDGRRIVGVVIPKNSVQLLEEVFSGKKDLYSGSAPSNTTNTFQQVNAEKSNFKRMFATTKDIRPITSLQQDKEQPVEKEKATTQSVPVAEEKVEAAPEPERTVLPDEDETFPEESYEDMPTF</sequence>
<dbReference type="PANTHER" id="PTHR12706">
    <property type="entry name" value="STRAWBERRY NOTCH-RELATED"/>
    <property type="match status" value="1"/>
</dbReference>
<dbReference type="EMBL" id="CAJFCJ010000005">
    <property type="protein sequence ID" value="CAD5115035.1"/>
    <property type="molecule type" value="Genomic_DNA"/>
</dbReference>
<keyword evidence="2" id="KW-0805">Transcription regulation</keyword>
<evidence type="ECO:0000313" key="9">
    <source>
        <dbReference type="Proteomes" id="UP000549394"/>
    </source>
</evidence>
<dbReference type="Gene3D" id="3.40.50.300">
    <property type="entry name" value="P-loop containing nucleotide triphosphate hydrolases"/>
    <property type="match status" value="2"/>
</dbReference>
<keyword evidence="3" id="KW-0804">Transcription</keyword>
<dbReference type="InterPro" id="IPR057332">
    <property type="entry name" value="SBNO_a/b_dom"/>
</dbReference>
<reference evidence="8 9" key="1">
    <citation type="submission" date="2020-08" db="EMBL/GenBank/DDBJ databases">
        <authorList>
            <person name="Hejnol A."/>
        </authorList>
    </citation>
    <scope>NUCLEOTIDE SEQUENCE [LARGE SCALE GENOMIC DNA]</scope>
</reference>
<feature type="compositionally biased region" description="Basic and acidic residues" evidence="4">
    <location>
        <begin position="1332"/>
        <end position="1347"/>
    </location>
</feature>
<name>A0A7I8VGA8_9ANNE</name>
<protein>
    <submittedName>
        <fullName evidence="8">DgyrCDS4056</fullName>
    </submittedName>
</protein>
<gene>
    <name evidence="8" type="ORF">DGYR_LOCUS3814</name>
</gene>
<dbReference type="SUPFAM" id="SSF52540">
    <property type="entry name" value="P-loop containing nucleoside triphosphate hydrolases"/>
    <property type="match status" value="2"/>
</dbReference>
<dbReference type="InterPro" id="IPR039187">
    <property type="entry name" value="SNO_AAA"/>
</dbReference>
<proteinExistence type="inferred from homology"/>
<evidence type="ECO:0000313" key="8">
    <source>
        <dbReference type="EMBL" id="CAD5115035.1"/>
    </source>
</evidence>
<dbReference type="FunFam" id="3.40.50.300:FF:000342">
    <property type="entry name" value="Protein strawberry notch homolog 2"/>
    <property type="match status" value="1"/>
</dbReference>
<feature type="domain" description="Strawberry notch AAA" evidence="6">
    <location>
        <begin position="216"/>
        <end position="522"/>
    </location>
</feature>
<dbReference type="GO" id="GO:0042393">
    <property type="term" value="F:histone binding"/>
    <property type="evidence" value="ECO:0007669"/>
    <property type="project" value="TreeGrafter"/>
</dbReference>
<feature type="region of interest" description="Disordered" evidence="4">
    <location>
        <begin position="1308"/>
        <end position="1365"/>
    </location>
</feature>
<evidence type="ECO:0000259" key="7">
    <source>
        <dbReference type="Pfam" id="PF25373"/>
    </source>
</evidence>
<dbReference type="Pfam" id="PF13872">
    <property type="entry name" value="AAA_34"/>
    <property type="match status" value="1"/>
</dbReference>
<evidence type="ECO:0000256" key="4">
    <source>
        <dbReference type="SAM" id="MobiDB-lite"/>
    </source>
</evidence>
<evidence type="ECO:0000259" key="5">
    <source>
        <dbReference type="Pfam" id="PF13871"/>
    </source>
</evidence>
<dbReference type="Pfam" id="PF25373">
    <property type="entry name" value="SBNO"/>
    <property type="match status" value="1"/>
</dbReference>
<dbReference type="PANTHER" id="PTHR12706:SF30">
    <property type="entry name" value="PROTEIN STRAWBERRY NOTCH-RELATED"/>
    <property type="match status" value="1"/>
</dbReference>
<dbReference type="InterPro" id="IPR026937">
    <property type="entry name" value="SBNO_Helicase_C_dom"/>
</dbReference>
<evidence type="ECO:0000259" key="6">
    <source>
        <dbReference type="Pfam" id="PF13872"/>
    </source>
</evidence>
<dbReference type="InterPro" id="IPR026741">
    <property type="entry name" value="SNO"/>
</dbReference>
<feature type="domain" description="SBNO alpha/beta" evidence="7">
    <location>
        <begin position="1080"/>
        <end position="1203"/>
    </location>
</feature>
<evidence type="ECO:0000256" key="1">
    <source>
        <dbReference type="ARBA" id="ARBA00006992"/>
    </source>
</evidence>
<comment type="similarity">
    <text evidence="1">Belongs to the SBNO family.</text>
</comment>
<dbReference type="GO" id="GO:0005634">
    <property type="term" value="C:nucleus"/>
    <property type="evidence" value="ECO:0007669"/>
    <property type="project" value="TreeGrafter"/>
</dbReference>
<comment type="caution">
    <text evidence="8">The sequence shown here is derived from an EMBL/GenBank/DDBJ whole genome shotgun (WGS) entry which is preliminary data.</text>
</comment>
<accession>A0A7I8VGA8</accession>
<organism evidence="8 9">
    <name type="scientific">Dimorphilus gyrociliatus</name>
    <dbReference type="NCBI Taxonomy" id="2664684"/>
    <lineage>
        <taxon>Eukaryota</taxon>
        <taxon>Metazoa</taxon>
        <taxon>Spiralia</taxon>
        <taxon>Lophotrochozoa</taxon>
        <taxon>Annelida</taxon>
        <taxon>Polychaeta</taxon>
        <taxon>Polychaeta incertae sedis</taxon>
        <taxon>Dinophilidae</taxon>
        <taxon>Dimorphilus</taxon>
    </lineage>
</organism>